<sequence length="21" mass="2336">MGGFTRNAAKEQKRLGHHLSP</sequence>
<comment type="caution">
    <text evidence="2">The sequence shown here is derived from an EMBL/GenBank/DDBJ whole genome shotgun (WGS) entry which is preliminary data.</text>
</comment>
<evidence type="ECO:0000313" key="3">
    <source>
        <dbReference type="Proteomes" id="UP000195569"/>
    </source>
</evidence>
<accession>A0A1N7SUP4</accession>
<evidence type="ECO:0000256" key="1">
    <source>
        <dbReference type="SAM" id="MobiDB-lite"/>
    </source>
</evidence>
<name>A0A1N7SUP4_9BURK</name>
<dbReference type="AlphaFoldDB" id="A0A1N7SUP4"/>
<dbReference type="Proteomes" id="UP000195569">
    <property type="component" value="Unassembled WGS sequence"/>
</dbReference>
<organism evidence="2 3">
    <name type="scientific">Paraburkholderia piptadeniae</name>
    <dbReference type="NCBI Taxonomy" id="1701573"/>
    <lineage>
        <taxon>Bacteria</taxon>
        <taxon>Pseudomonadati</taxon>
        <taxon>Pseudomonadota</taxon>
        <taxon>Betaproteobacteria</taxon>
        <taxon>Burkholderiales</taxon>
        <taxon>Burkholderiaceae</taxon>
        <taxon>Paraburkholderia</taxon>
    </lineage>
</organism>
<protein>
    <submittedName>
        <fullName evidence="2">Uncharacterized protein</fullName>
    </submittedName>
</protein>
<keyword evidence="3" id="KW-1185">Reference proteome</keyword>
<proteinExistence type="predicted"/>
<feature type="region of interest" description="Disordered" evidence="1">
    <location>
        <begin position="1"/>
        <end position="21"/>
    </location>
</feature>
<gene>
    <name evidence="2" type="ORF">BN2476_990042</name>
</gene>
<reference evidence="2" key="1">
    <citation type="submission" date="2016-12" db="EMBL/GenBank/DDBJ databases">
        <authorList>
            <person name="Moulin L."/>
        </authorList>
    </citation>
    <scope>NUCLEOTIDE SEQUENCE [LARGE SCALE GENOMIC DNA]</scope>
    <source>
        <strain evidence="2">STM 7183</strain>
    </source>
</reference>
<dbReference type="EMBL" id="CYGY02000099">
    <property type="protein sequence ID" value="SIT51064.1"/>
    <property type="molecule type" value="Genomic_DNA"/>
</dbReference>
<evidence type="ECO:0000313" key="2">
    <source>
        <dbReference type="EMBL" id="SIT51064.1"/>
    </source>
</evidence>